<evidence type="ECO:0000313" key="1">
    <source>
        <dbReference type="EMBL" id="RUS92449.1"/>
    </source>
</evidence>
<comment type="caution">
    <text evidence="1">The sequence shown here is derived from an EMBL/GenBank/DDBJ whole genome shotgun (WGS) entry which is preliminary data.</text>
</comment>
<dbReference type="EMBL" id="RSCL01000078">
    <property type="protein sequence ID" value="RUS92449.1"/>
    <property type="molecule type" value="Genomic_DNA"/>
</dbReference>
<gene>
    <name evidence="1" type="ORF">DSM106972_099080</name>
</gene>
<dbReference type="RefSeq" id="WP_127087793.1">
    <property type="nucleotide sequence ID" value="NZ_RSCL01000078.1"/>
</dbReference>
<dbReference type="AlphaFoldDB" id="A0A3S1BZ68"/>
<evidence type="ECO:0000313" key="2">
    <source>
        <dbReference type="Proteomes" id="UP000271624"/>
    </source>
</evidence>
<name>A0A3S1BZ68_9CYAN</name>
<proteinExistence type="predicted"/>
<keyword evidence="2" id="KW-1185">Reference proteome</keyword>
<sequence length="166" mass="19435">MQNYYLKFFLRDKENPFIYSVEKQTAKRISDCLLNRDHVTDGGFVEIEHPSKNQNIYIKITQIQMCQVLWDYGVVVSNNEEEEEYYSLALVLNGIDEAFYYSEVEPDDLQEIIDKIMGINTYTPSEFFIRVVDDDGEVNLINASDIVLMECLVNNTFDEDLSFEHN</sequence>
<reference evidence="1" key="2">
    <citation type="journal article" date="2019" name="Genome Biol. Evol.">
        <title>Day and night: Metabolic profiles and evolutionary relationships of six axenic non-marine cyanobacteria.</title>
        <authorList>
            <person name="Will S.E."/>
            <person name="Henke P."/>
            <person name="Boedeker C."/>
            <person name="Huang S."/>
            <person name="Brinkmann H."/>
            <person name="Rohde M."/>
            <person name="Jarek M."/>
            <person name="Friedl T."/>
            <person name="Seufert S."/>
            <person name="Schumacher M."/>
            <person name="Overmann J."/>
            <person name="Neumann-Schaal M."/>
            <person name="Petersen J."/>
        </authorList>
    </citation>
    <scope>NUCLEOTIDE SEQUENCE [LARGE SCALE GENOMIC DNA]</scope>
    <source>
        <strain evidence="1">PCC 7102</strain>
    </source>
</reference>
<reference evidence="1" key="1">
    <citation type="submission" date="2018-12" db="EMBL/GenBank/DDBJ databases">
        <authorList>
            <person name="Will S."/>
            <person name="Neumann-Schaal M."/>
            <person name="Henke P."/>
        </authorList>
    </citation>
    <scope>NUCLEOTIDE SEQUENCE</scope>
    <source>
        <strain evidence="1">PCC 7102</strain>
    </source>
</reference>
<dbReference type="Proteomes" id="UP000271624">
    <property type="component" value="Unassembled WGS sequence"/>
</dbReference>
<organism evidence="1 2">
    <name type="scientific">Dulcicalothrix desertica PCC 7102</name>
    <dbReference type="NCBI Taxonomy" id="232991"/>
    <lineage>
        <taxon>Bacteria</taxon>
        <taxon>Bacillati</taxon>
        <taxon>Cyanobacteriota</taxon>
        <taxon>Cyanophyceae</taxon>
        <taxon>Nostocales</taxon>
        <taxon>Calotrichaceae</taxon>
        <taxon>Dulcicalothrix</taxon>
    </lineage>
</organism>
<protein>
    <submittedName>
        <fullName evidence="1">Uncharacterized protein</fullName>
    </submittedName>
</protein>
<accession>A0A3S1BZ68</accession>